<dbReference type="OrthoDB" id="9803361at2"/>
<dbReference type="SUPFAM" id="SSF74653">
    <property type="entry name" value="TolA/TonB C-terminal domain"/>
    <property type="match status" value="1"/>
</dbReference>
<dbReference type="AlphaFoldDB" id="A0A4Z0C975"/>
<dbReference type="InterPro" id="IPR037682">
    <property type="entry name" value="TonB_C"/>
</dbReference>
<name>A0A4Z0C975_9BURK</name>
<organism evidence="3 4">
    <name type="scientific">Ramlibacter humi</name>
    <dbReference type="NCBI Taxonomy" id="2530451"/>
    <lineage>
        <taxon>Bacteria</taxon>
        <taxon>Pseudomonadati</taxon>
        <taxon>Pseudomonadota</taxon>
        <taxon>Betaproteobacteria</taxon>
        <taxon>Burkholderiales</taxon>
        <taxon>Comamonadaceae</taxon>
        <taxon>Ramlibacter</taxon>
    </lineage>
</organism>
<proteinExistence type="predicted"/>
<sequence>MPLRCRPLFTPVRLSLLHVALATAVTAVSAHGQTGVPPVSELTGKTPLAYRAEGSPSKGYYERMKARIDHAILADPPKRAESFMKGSTVVKFTVSESGALESVSTEQATSPEFAQYAVRLVSSLAPFEPFSAEMKKRTDRIEVVTRIEY</sequence>
<protein>
    <recommendedName>
        <fullName evidence="2">TonB C-terminal domain-containing protein</fullName>
    </recommendedName>
</protein>
<reference evidence="3 4" key="1">
    <citation type="submission" date="2019-03" db="EMBL/GenBank/DDBJ databases">
        <title>Ramlibacter sp. 18x22-1, whole genome shotgun sequence.</title>
        <authorList>
            <person name="Zhang X."/>
            <person name="Feng G."/>
            <person name="Zhu H."/>
        </authorList>
    </citation>
    <scope>NUCLEOTIDE SEQUENCE [LARGE SCALE GENOMIC DNA]</scope>
    <source>
        <strain evidence="3 4">18x22-1</strain>
    </source>
</reference>
<feature type="chain" id="PRO_5021355670" description="TonB C-terminal domain-containing protein" evidence="1">
    <location>
        <begin position="33"/>
        <end position="149"/>
    </location>
</feature>
<keyword evidence="4" id="KW-1185">Reference proteome</keyword>
<evidence type="ECO:0000313" key="3">
    <source>
        <dbReference type="EMBL" id="TFZ07871.1"/>
    </source>
</evidence>
<evidence type="ECO:0000259" key="2">
    <source>
        <dbReference type="Pfam" id="PF03544"/>
    </source>
</evidence>
<gene>
    <name evidence="3" type="ORF">EZ216_01525</name>
</gene>
<dbReference type="Proteomes" id="UP000297839">
    <property type="component" value="Unassembled WGS sequence"/>
</dbReference>
<comment type="caution">
    <text evidence="3">The sequence shown here is derived from an EMBL/GenBank/DDBJ whole genome shotgun (WGS) entry which is preliminary data.</text>
</comment>
<feature type="domain" description="TonB C-terminal" evidence="2">
    <location>
        <begin position="81"/>
        <end position="141"/>
    </location>
</feature>
<feature type="signal peptide" evidence="1">
    <location>
        <begin position="1"/>
        <end position="32"/>
    </location>
</feature>
<dbReference type="EMBL" id="SMLK01000001">
    <property type="protein sequence ID" value="TFZ07871.1"/>
    <property type="molecule type" value="Genomic_DNA"/>
</dbReference>
<keyword evidence="1" id="KW-0732">Signal</keyword>
<accession>A0A4Z0C975</accession>
<evidence type="ECO:0000256" key="1">
    <source>
        <dbReference type="SAM" id="SignalP"/>
    </source>
</evidence>
<evidence type="ECO:0000313" key="4">
    <source>
        <dbReference type="Proteomes" id="UP000297839"/>
    </source>
</evidence>
<dbReference type="Pfam" id="PF03544">
    <property type="entry name" value="TonB_C"/>
    <property type="match status" value="1"/>
</dbReference>
<dbReference type="GO" id="GO:0055085">
    <property type="term" value="P:transmembrane transport"/>
    <property type="evidence" value="ECO:0007669"/>
    <property type="project" value="InterPro"/>
</dbReference>
<dbReference type="Gene3D" id="3.30.1150.10">
    <property type="match status" value="1"/>
</dbReference>